<dbReference type="Proteomes" id="UP000638732">
    <property type="component" value="Unassembled WGS sequence"/>
</dbReference>
<gene>
    <name evidence="3" type="ORF">GSY63_14410</name>
</gene>
<proteinExistence type="predicted"/>
<evidence type="ECO:0000313" key="4">
    <source>
        <dbReference type="Proteomes" id="UP000638732"/>
    </source>
</evidence>
<keyword evidence="4" id="KW-1185">Reference proteome</keyword>
<dbReference type="SMART" id="SM00710">
    <property type="entry name" value="PbH1"/>
    <property type="match status" value="3"/>
</dbReference>
<dbReference type="Pfam" id="PF13229">
    <property type="entry name" value="Beta_helix"/>
    <property type="match status" value="1"/>
</dbReference>
<evidence type="ECO:0000256" key="1">
    <source>
        <dbReference type="SAM" id="SignalP"/>
    </source>
</evidence>
<feature type="chain" id="PRO_5037651405" description="Right handed beta helix domain-containing protein" evidence="1">
    <location>
        <begin position="26"/>
        <end position="391"/>
    </location>
</feature>
<reference evidence="3" key="2">
    <citation type="submission" date="2020-10" db="EMBL/GenBank/DDBJ databases">
        <title>Mucilaginibacter sp. nov., isolated from soil.</title>
        <authorList>
            <person name="Jeon C.O."/>
        </authorList>
    </citation>
    <scope>NUCLEOTIDE SEQUENCE</scope>
    <source>
        <strain evidence="3">R11</strain>
    </source>
</reference>
<dbReference type="Gene3D" id="2.160.20.10">
    <property type="entry name" value="Single-stranded right-handed beta-helix, Pectin lyase-like"/>
    <property type="match status" value="1"/>
</dbReference>
<dbReference type="InterPro" id="IPR006626">
    <property type="entry name" value="PbH1"/>
</dbReference>
<evidence type="ECO:0000313" key="3">
    <source>
        <dbReference type="EMBL" id="NCD70557.1"/>
    </source>
</evidence>
<sequence>MLKSIKYAWWMILLFTNACFLSCTAQSNIPLSREAVPESILGKEKSISFDTEILNTSKSAYDATKALPAKYVTDGSVDYTLYLQNAINQNQNLILPDFPVLINSGGLRIIKSNSTIVFRKNSKLILQANDKPSYTMIAIYNSNSVTIYNANLVGDREKHSGTTGEWGMGITIRNSNNVKLVSPHISNCWGDGIYIAGDNKGSTSHNISIYNSRLEFNRRNGISIISVDSLKILNAILSNNFGTDPEAGLDIEPNSNNDVIDHIELNNICTFNSRFGMIIGLGKLPGQINKNVNVVIANHYDEQSHTAFWLGGFKNSYPGNPLTGRVEIINPIWRNNIRAFKNDTYYDYGPSVQFKNTQVFNKSNSGISANQPDTLLKIKGTFNNNNKVSFH</sequence>
<organism evidence="3 4">
    <name type="scientific">Mucilaginibacter agri</name>
    <dbReference type="NCBI Taxonomy" id="2695265"/>
    <lineage>
        <taxon>Bacteria</taxon>
        <taxon>Pseudomonadati</taxon>
        <taxon>Bacteroidota</taxon>
        <taxon>Sphingobacteriia</taxon>
        <taxon>Sphingobacteriales</taxon>
        <taxon>Sphingobacteriaceae</taxon>
        <taxon>Mucilaginibacter</taxon>
    </lineage>
</organism>
<dbReference type="SUPFAM" id="SSF51126">
    <property type="entry name" value="Pectin lyase-like"/>
    <property type="match status" value="1"/>
</dbReference>
<feature type="domain" description="Right handed beta helix" evidence="2">
    <location>
        <begin position="110"/>
        <end position="259"/>
    </location>
</feature>
<dbReference type="InterPro" id="IPR011050">
    <property type="entry name" value="Pectin_lyase_fold/virulence"/>
</dbReference>
<dbReference type="RefSeq" id="WP_166586529.1">
    <property type="nucleotide sequence ID" value="NZ_WWEO01000043.1"/>
</dbReference>
<dbReference type="InterPro" id="IPR039448">
    <property type="entry name" value="Beta_helix"/>
</dbReference>
<comment type="caution">
    <text evidence="3">The sequence shown here is derived from an EMBL/GenBank/DDBJ whole genome shotgun (WGS) entry which is preliminary data.</text>
</comment>
<reference evidence="3" key="1">
    <citation type="submission" date="2020-01" db="EMBL/GenBank/DDBJ databases">
        <authorList>
            <person name="Seo Y.L."/>
        </authorList>
    </citation>
    <scope>NUCLEOTIDE SEQUENCE</scope>
    <source>
        <strain evidence="3">R11</strain>
    </source>
</reference>
<protein>
    <recommendedName>
        <fullName evidence="2">Right handed beta helix domain-containing protein</fullName>
    </recommendedName>
</protein>
<dbReference type="AlphaFoldDB" id="A0A965ZI62"/>
<evidence type="ECO:0000259" key="2">
    <source>
        <dbReference type="Pfam" id="PF13229"/>
    </source>
</evidence>
<accession>A0A965ZI62</accession>
<dbReference type="EMBL" id="WWEO01000043">
    <property type="protein sequence ID" value="NCD70557.1"/>
    <property type="molecule type" value="Genomic_DNA"/>
</dbReference>
<dbReference type="InterPro" id="IPR012334">
    <property type="entry name" value="Pectin_lyas_fold"/>
</dbReference>
<name>A0A965ZI62_9SPHI</name>
<feature type="signal peptide" evidence="1">
    <location>
        <begin position="1"/>
        <end position="25"/>
    </location>
</feature>
<keyword evidence="1" id="KW-0732">Signal</keyword>